<dbReference type="CDD" id="cd06261">
    <property type="entry name" value="TM_PBP2"/>
    <property type="match status" value="1"/>
</dbReference>
<feature type="transmembrane region" description="Helical" evidence="7">
    <location>
        <begin position="288"/>
        <end position="309"/>
    </location>
</feature>
<protein>
    <submittedName>
        <fullName evidence="9">Binding-protein-dependent transport systems inner membrane component</fullName>
    </submittedName>
</protein>
<dbReference type="InterPro" id="IPR035906">
    <property type="entry name" value="MetI-like_sf"/>
</dbReference>
<dbReference type="PANTHER" id="PTHR43163:SF6">
    <property type="entry name" value="DIPEPTIDE TRANSPORT SYSTEM PERMEASE PROTEIN DPPB-RELATED"/>
    <property type="match status" value="1"/>
</dbReference>
<evidence type="ECO:0000256" key="6">
    <source>
        <dbReference type="ARBA" id="ARBA00023136"/>
    </source>
</evidence>
<dbReference type="InterPro" id="IPR000515">
    <property type="entry name" value="MetI-like"/>
</dbReference>
<keyword evidence="4 7" id="KW-0812">Transmembrane</keyword>
<name>A0ABM5LHP2_FIBSS</name>
<reference evidence="9" key="1">
    <citation type="submission" date="2009-10" db="EMBL/GenBank/DDBJ databases">
        <title>Complete sequence of Fibrobacter succinogenes subsp. succinogenes S85.</title>
        <authorList>
            <consortium name="US DOE Joint Genome Institute"/>
            <person name="Lucas S."/>
            <person name="Copeland A."/>
            <person name="Lapidus A."/>
            <person name="Glavina del Rio T."/>
            <person name="Tice H."/>
            <person name="Bruce D."/>
            <person name="Goodwin L."/>
            <person name="Pitluck S."/>
            <person name="Chertkov O."/>
            <person name="Detter J.C."/>
            <person name="Han C."/>
            <person name="Tapia R."/>
            <person name="Larimer F."/>
            <person name="Land M."/>
            <person name="Hauser L."/>
            <person name="Kyrpides N."/>
            <person name="Mikhailova N."/>
            <person name="Weimer P.J."/>
            <person name="Stevenson D.M."/>
            <person name="Boyum J."/>
            <person name="Brumm P.I."/>
            <person name="Mead D."/>
        </authorList>
    </citation>
    <scope>NUCLEOTIDE SEQUENCE [LARGE SCALE GENOMIC DNA]</scope>
    <source>
        <strain evidence="9">S85</strain>
    </source>
</reference>
<keyword evidence="5 7" id="KW-1133">Transmembrane helix</keyword>
<feature type="domain" description="ABC transmembrane type-1" evidence="8">
    <location>
        <begin position="240"/>
        <end position="455"/>
    </location>
</feature>
<comment type="subcellular location">
    <subcellularLocation>
        <location evidence="1 7">Cell membrane</location>
        <topology evidence="1 7">Multi-pass membrane protein</topology>
    </subcellularLocation>
</comment>
<dbReference type="Gene3D" id="1.10.3720.10">
    <property type="entry name" value="MetI-like"/>
    <property type="match status" value="1"/>
</dbReference>
<keyword evidence="2 7" id="KW-0813">Transport</keyword>
<keyword evidence="10" id="KW-1185">Reference proteome</keyword>
<keyword evidence="6 7" id="KW-0472">Membrane</keyword>
<evidence type="ECO:0000256" key="4">
    <source>
        <dbReference type="ARBA" id="ARBA00022692"/>
    </source>
</evidence>
<proteinExistence type="inferred from homology"/>
<evidence type="ECO:0000313" key="9">
    <source>
        <dbReference type="EMBL" id="ACX74832.1"/>
    </source>
</evidence>
<feature type="transmembrane region" description="Helical" evidence="7">
    <location>
        <begin position="391"/>
        <end position="412"/>
    </location>
</feature>
<gene>
    <name evidence="9" type="ordered locus">Fisuc_1229</name>
</gene>
<evidence type="ECO:0000256" key="7">
    <source>
        <dbReference type="RuleBase" id="RU363032"/>
    </source>
</evidence>
<dbReference type="PROSITE" id="PS50928">
    <property type="entry name" value="ABC_TM1"/>
    <property type="match status" value="1"/>
</dbReference>
<evidence type="ECO:0000259" key="8">
    <source>
        <dbReference type="PROSITE" id="PS50928"/>
    </source>
</evidence>
<feature type="transmembrane region" description="Helical" evidence="7">
    <location>
        <begin position="432"/>
        <end position="458"/>
    </location>
</feature>
<evidence type="ECO:0000256" key="1">
    <source>
        <dbReference type="ARBA" id="ARBA00004651"/>
    </source>
</evidence>
<feature type="transmembrane region" description="Helical" evidence="7">
    <location>
        <begin position="329"/>
        <end position="347"/>
    </location>
</feature>
<comment type="similarity">
    <text evidence="7">Belongs to the binding-protein-dependent transport system permease family.</text>
</comment>
<dbReference type="EMBL" id="CP001792">
    <property type="protein sequence ID" value="ACX74832.1"/>
    <property type="molecule type" value="Genomic_DNA"/>
</dbReference>
<feature type="transmembrane region" description="Helical" evidence="7">
    <location>
        <begin position="244"/>
        <end position="267"/>
    </location>
</feature>
<organism evidence="9 10">
    <name type="scientific">Fibrobacter succinogenes (strain ATCC 19169 / S85)</name>
    <dbReference type="NCBI Taxonomy" id="59374"/>
    <lineage>
        <taxon>Bacteria</taxon>
        <taxon>Pseudomonadati</taxon>
        <taxon>Fibrobacterota</taxon>
        <taxon>Fibrobacteria</taxon>
        <taxon>Fibrobacterales</taxon>
        <taxon>Fibrobacteraceae</taxon>
        <taxon>Fibrobacter</taxon>
    </lineage>
</organism>
<accession>A0ABM5LHP2</accession>
<evidence type="ECO:0000313" key="10">
    <source>
        <dbReference type="Proteomes" id="UP000001497"/>
    </source>
</evidence>
<keyword evidence="3" id="KW-1003">Cell membrane</keyword>
<dbReference type="PANTHER" id="PTHR43163">
    <property type="entry name" value="DIPEPTIDE TRANSPORT SYSTEM PERMEASE PROTEIN DPPB-RELATED"/>
    <property type="match status" value="1"/>
</dbReference>
<sequence length="471" mass="51589">MLKQYPMLRYVLQKAFWYLLTFVCAVALNFALPRLGDNNPVDIIMGQAGKGLSPTEAQKKKAELLVSFGMAELDKNGNVIYEPETDANGNVVMQKVPQLDENGQPVVNVVKVVDEAGNPVMVERQKLDEAGNPVFVEKAPADHKGKKGKKAKKAKKVKAKKGKAAKAVAAAAVEKIPVMEKVQAERIDTVMVDQPVLKTDPKLASAVSQFFRYVGNVFHGDLGLSYQNNEPVTNVIKKSLPWTLAIQAPTILLGWIVGNLLGAFAAYKRGIFDKVFFPCAMFLNGVPFFVFGMLLVAFFSITLGWFPAMGAYSPDIPELTFSWSCFKSVSWYYVLPFFSVFPILLSGQATGMRSMSIYELGTDYMKYAKWLGLREGKIISYVFRNAMLPQLTGLAQSLGAMVGGALITEMIFSYPGLGMAMLNAIQKNDYATIQGCTLMISTCVLVANFAVDVLIAVFDPRVKAGLQMGGK</sequence>
<dbReference type="SUPFAM" id="SSF161098">
    <property type="entry name" value="MetI-like"/>
    <property type="match status" value="1"/>
</dbReference>
<evidence type="ECO:0000256" key="3">
    <source>
        <dbReference type="ARBA" id="ARBA00022475"/>
    </source>
</evidence>
<dbReference type="Pfam" id="PF00528">
    <property type="entry name" value="BPD_transp_1"/>
    <property type="match status" value="1"/>
</dbReference>
<evidence type="ECO:0000256" key="5">
    <source>
        <dbReference type="ARBA" id="ARBA00022989"/>
    </source>
</evidence>
<dbReference type="Proteomes" id="UP000001497">
    <property type="component" value="Chromosome"/>
</dbReference>
<evidence type="ECO:0000256" key="2">
    <source>
        <dbReference type="ARBA" id="ARBA00022448"/>
    </source>
</evidence>